<keyword evidence="3" id="KW-1185">Reference proteome</keyword>
<dbReference type="AlphaFoldDB" id="A0A0C9ZKT9"/>
<reference evidence="3" key="2">
    <citation type="submission" date="2015-01" db="EMBL/GenBank/DDBJ databases">
        <title>Evolutionary Origins and Diversification of the Mycorrhizal Mutualists.</title>
        <authorList>
            <consortium name="DOE Joint Genome Institute"/>
            <consortium name="Mycorrhizal Genomics Consortium"/>
            <person name="Kohler A."/>
            <person name="Kuo A."/>
            <person name="Nagy L.G."/>
            <person name="Floudas D."/>
            <person name="Copeland A."/>
            <person name="Barry K.W."/>
            <person name="Cichocki N."/>
            <person name="Veneault-Fourrey C."/>
            <person name="LaButti K."/>
            <person name="Lindquist E.A."/>
            <person name="Lipzen A."/>
            <person name="Lundell T."/>
            <person name="Morin E."/>
            <person name="Murat C."/>
            <person name="Riley R."/>
            <person name="Ohm R."/>
            <person name="Sun H."/>
            <person name="Tunlid A."/>
            <person name="Henrissat B."/>
            <person name="Grigoriev I.V."/>
            <person name="Hibbett D.S."/>
            <person name="Martin F."/>
        </authorList>
    </citation>
    <scope>NUCLEOTIDE SEQUENCE [LARGE SCALE GENOMIC DNA]</scope>
    <source>
        <strain evidence="3">UH-Slu-Lm8-n1</strain>
    </source>
</reference>
<dbReference type="HOGENOM" id="CLU_3093266_0_0_1"/>
<protein>
    <submittedName>
        <fullName evidence="2">Uncharacterized protein</fullName>
    </submittedName>
</protein>
<proteinExistence type="predicted"/>
<dbReference type="OrthoDB" id="10300579at2759"/>
<feature type="non-terminal residue" evidence="2">
    <location>
        <position position="52"/>
    </location>
</feature>
<dbReference type="Proteomes" id="UP000054485">
    <property type="component" value="Unassembled WGS sequence"/>
</dbReference>
<name>A0A0C9ZKT9_9AGAM</name>
<dbReference type="EMBL" id="KN835410">
    <property type="protein sequence ID" value="KIK38105.1"/>
    <property type="molecule type" value="Genomic_DNA"/>
</dbReference>
<organism evidence="2 3">
    <name type="scientific">Suillus luteus UH-Slu-Lm8-n1</name>
    <dbReference type="NCBI Taxonomy" id="930992"/>
    <lineage>
        <taxon>Eukaryota</taxon>
        <taxon>Fungi</taxon>
        <taxon>Dikarya</taxon>
        <taxon>Basidiomycota</taxon>
        <taxon>Agaricomycotina</taxon>
        <taxon>Agaricomycetes</taxon>
        <taxon>Agaricomycetidae</taxon>
        <taxon>Boletales</taxon>
        <taxon>Suillineae</taxon>
        <taxon>Suillaceae</taxon>
        <taxon>Suillus</taxon>
    </lineage>
</organism>
<dbReference type="InParanoid" id="A0A0C9ZKT9"/>
<accession>A0A0C9ZKT9</accession>
<reference evidence="2 3" key="1">
    <citation type="submission" date="2014-04" db="EMBL/GenBank/DDBJ databases">
        <authorList>
            <consortium name="DOE Joint Genome Institute"/>
            <person name="Kuo A."/>
            <person name="Ruytinx J."/>
            <person name="Rineau F."/>
            <person name="Colpaert J."/>
            <person name="Kohler A."/>
            <person name="Nagy L.G."/>
            <person name="Floudas D."/>
            <person name="Copeland A."/>
            <person name="Barry K.W."/>
            <person name="Cichocki N."/>
            <person name="Veneault-Fourrey C."/>
            <person name="LaButti K."/>
            <person name="Lindquist E.A."/>
            <person name="Lipzen A."/>
            <person name="Lundell T."/>
            <person name="Morin E."/>
            <person name="Murat C."/>
            <person name="Sun H."/>
            <person name="Tunlid A."/>
            <person name="Henrissat B."/>
            <person name="Grigoriev I.V."/>
            <person name="Hibbett D.S."/>
            <person name="Martin F."/>
            <person name="Nordberg H.P."/>
            <person name="Cantor M.N."/>
            <person name="Hua S.X."/>
        </authorList>
    </citation>
    <scope>NUCLEOTIDE SEQUENCE [LARGE SCALE GENOMIC DNA]</scope>
    <source>
        <strain evidence="2 3">UH-Slu-Lm8-n1</strain>
    </source>
</reference>
<evidence type="ECO:0000256" key="1">
    <source>
        <dbReference type="SAM" id="MobiDB-lite"/>
    </source>
</evidence>
<evidence type="ECO:0000313" key="3">
    <source>
        <dbReference type="Proteomes" id="UP000054485"/>
    </source>
</evidence>
<feature type="region of interest" description="Disordered" evidence="1">
    <location>
        <begin position="33"/>
        <end position="52"/>
    </location>
</feature>
<sequence>MRTLEGDNYRPYTHQISLSFPVINKLFKPTGSKPLLPAQGKGSRRGIFGRAC</sequence>
<evidence type="ECO:0000313" key="2">
    <source>
        <dbReference type="EMBL" id="KIK38105.1"/>
    </source>
</evidence>
<gene>
    <name evidence="2" type="ORF">CY34DRAFT_809702</name>
</gene>